<dbReference type="GO" id="GO:0003723">
    <property type="term" value="F:RNA binding"/>
    <property type="evidence" value="ECO:0007669"/>
    <property type="project" value="InterPro"/>
</dbReference>
<dbReference type="GO" id="GO:0070390">
    <property type="term" value="C:transcription export complex 2"/>
    <property type="evidence" value="ECO:0007669"/>
    <property type="project" value="TreeGrafter"/>
</dbReference>
<evidence type="ECO:0000259" key="1">
    <source>
        <dbReference type="PROSITE" id="PS50250"/>
    </source>
</evidence>
<accession>A0A7R9VIM2</accession>
<dbReference type="GO" id="GO:0006368">
    <property type="term" value="P:transcription elongation by RNA polymerase II"/>
    <property type="evidence" value="ECO:0007669"/>
    <property type="project" value="TreeGrafter"/>
</dbReference>
<dbReference type="AlphaFoldDB" id="A0A7R9VIM2"/>
<evidence type="ECO:0000313" key="2">
    <source>
        <dbReference type="EMBL" id="CAD8296538.1"/>
    </source>
</evidence>
<protein>
    <recommendedName>
        <fullName evidence="1">PCI domain-containing protein</fullName>
    </recommendedName>
</protein>
<proteinExistence type="predicted"/>
<dbReference type="PROSITE" id="PS50250">
    <property type="entry name" value="PCI"/>
    <property type="match status" value="1"/>
</dbReference>
<sequence>MSLSSFLGAVRNAINNEDGEALRALLRFDSDAAFAVMQLAQRGAGIPVGSVHGQIRQPWADAIVSYLQALMYSSQGQRLAACKEFRERHGRCLLDALKEEPWVVSAVVGMAVTLKQLSEAADQEQAKLKGPTNQLATMAMFLQQLFSSTAAAKGAGSEPKRQAAVAIGCIMMKVYFQCNTINNCKNVINTIDGVLKNLDTAPAAYRVTFRYYTGRLAAYDEDYDKADAHLTYAFENSHRDAMINKRKVLRYLIPVRMLRGELPSDELLTTYQLREYRDIKDAVHSGDVALLLRCLDVNQQAFVQAGTYLLLEKLLLAVYRRLFRKVAMLHAEAQPAKAAQVPLVALQAALALQGIEKDMMELMCLVANLIYRKYIKGYLAFKARVLVLAKTDAFPNLCAVMLGDPFTL</sequence>
<dbReference type="GO" id="GO:0000973">
    <property type="term" value="P:post-transcriptional tethering of RNA polymerase II gene DNA at nuclear periphery"/>
    <property type="evidence" value="ECO:0007669"/>
    <property type="project" value="TreeGrafter"/>
</dbReference>
<dbReference type="EMBL" id="HBEC01029388">
    <property type="protein sequence ID" value="CAD8296538.1"/>
    <property type="molecule type" value="Transcribed_RNA"/>
</dbReference>
<dbReference type="PANTHER" id="PTHR12732:SF0">
    <property type="entry name" value="PCI DOMAIN-CONTAINING PROTEIN 2"/>
    <property type="match status" value="1"/>
</dbReference>
<reference evidence="2" key="1">
    <citation type="submission" date="2021-01" db="EMBL/GenBank/DDBJ databases">
        <authorList>
            <person name="Corre E."/>
            <person name="Pelletier E."/>
            <person name="Niang G."/>
            <person name="Scheremetjew M."/>
            <person name="Finn R."/>
            <person name="Kale V."/>
            <person name="Holt S."/>
            <person name="Cochrane G."/>
            <person name="Meng A."/>
            <person name="Brown T."/>
            <person name="Cohen L."/>
        </authorList>
    </citation>
    <scope>NUCLEOTIDE SEQUENCE</scope>
    <source>
        <strain evidence="2">CCMP219</strain>
    </source>
</reference>
<dbReference type="InterPro" id="IPR045114">
    <property type="entry name" value="Csn12-like"/>
</dbReference>
<dbReference type="Gene3D" id="1.10.10.10">
    <property type="entry name" value="Winged helix-like DNA-binding domain superfamily/Winged helix DNA-binding domain"/>
    <property type="match status" value="1"/>
</dbReference>
<dbReference type="PANTHER" id="PTHR12732">
    <property type="entry name" value="UNCHARACTERIZED PROTEASOME COMPONENT REGION PCI-CONTAINING"/>
    <property type="match status" value="1"/>
</dbReference>
<name>A0A7R9VIM2_9CHLO</name>
<dbReference type="InterPro" id="IPR036388">
    <property type="entry name" value="WH-like_DNA-bd_sf"/>
</dbReference>
<gene>
    <name evidence="2" type="ORF">CEUR00632_LOCUS13565</name>
</gene>
<organism evidence="2">
    <name type="scientific">Chlamydomonas euryale</name>
    <dbReference type="NCBI Taxonomy" id="1486919"/>
    <lineage>
        <taxon>Eukaryota</taxon>
        <taxon>Viridiplantae</taxon>
        <taxon>Chlorophyta</taxon>
        <taxon>core chlorophytes</taxon>
        <taxon>Chlorophyceae</taxon>
        <taxon>CS clade</taxon>
        <taxon>Chlamydomonadales</taxon>
        <taxon>Chlamydomonadaceae</taxon>
        <taxon>Chlamydomonas</taxon>
    </lineage>
</organism>
<dbReference type="GO" id="GO:0003690">
    <property type="term" value="F:double-stranded DNA binding"/>
    <property type="evidence" value="ECO:0007669"/>
    <property type="project" value="InterPro"/>
</dbReference>
<feature type="domain" description="PCI" evidence="1">
    <location>
        <begin position="207"/>
        <end position="393"/>
    </location>
</feature>
<dbReference type="GO" id="GO:0016973">
    <property type="term" value="P:poly(A)+ mRNA export from nucleus"/>
    <property type="evidence" value="ECO:0007669"/>
    <property type="project" value="TreeGrafter"/>
</dbReference>
<dbReference type="InterPro" id="IPR000717">
    <property type="entry name" value="PCI_dom"/>
</dbReference>
<dbReference type="SMART" id="SM00753">
    <property type="entry name" value="PAM"/>
    <property type="match status" value="1"/>
</dbReference>